<protein>
    <submittedName>
        <fullName evidence="1">Uncharacterized protein</fullName>
    </submittedName>
</protein>
<sequence length="234" mass="25378">MMNSSAESQLSSQWKSPTGTRSRRRPRFMVAEAEAEAKEAKEEQEESFIPDPDMQHAAQTLIGLSMGSTELIKGEPRVTTDLVEEEEDNIQLTEFDNEEAVSVQAPDKPLDKKLKSKVEEDDYEDDENNNAGGDGGSDSDSDAVQDGKRHQCPVCLKMFASGQGLGGHKRVHIPKSGAGKGNKPSTSSAGKSDKPSAAKLRPCLYHNLPPPETDEEVISIVDLSTSSSDEELFG</sequence>
<accession>A0ACB9MIJ3</accession>
<organism evidence="1 2">
    <name type="scientific">Bauhinia variegata</name>
    <name type="common">Purple orchid tree</name>
    <name type="synonym">Phanera variegata</name>
    <dbReference type="NCBI Taxonomy" id="167791"/>
    <lineage>
        <taxon>Eukaryota</taxon>
        <taxon>Viridiplantae</taxon>
        <taxon>Streptophyta</taxon>
        <taxon>Embryophyta</taxon>
        <taxon>Tracheophyta</taxon>
        <taxon>Spermatophyta</taxon>
        <taxon>Magnoliopsida</taxon>
        <taxon>eudicotyledons</taxon>
        <taxon>Gunneridae</taxon>
        <taxon>Pentapetalae</taxon>
        <taxon>rosids</taxon>
        <taxon>fabids</taxon>
        <taxon>Fabales</taxon>
        <taxon>Fabaceae</taxon>
        <taxon>Cercidoideae</taxon>
        <taxon>Cercideae</taxon>
        <taxon>Bauhiniinae</taxon>
        <taxon>Bauhinia</taxon>
    </lineage>
</organism>
<evidence type="ECO:0000313" key="2">
    <source>
        <dbReference type="Proteomes" id="UP000828941"/>
    </source>
</evidence>
<proteinExistence type="predicted"/>
<reference evidence="1 2" key="1">
    <citation type="journal article" date="2022" name="DNA Res.">
        <title>Chromosomal-level genome assembly of the orchid tree Bauhinia variegata (Leguminosae; Cercidoideae) supports the allotetraploid origin hypothesis of Bauhinia.</title>
        <authorList>
            <person name="Zhong Y."/>
            <person name="Chen Y."/>
            <person name="Zheng D."/>
            <person name="Pang J."/>
            <person name="Liu Y."/>
            <person name="Luo S."/>
            <person name="Meng S."/>
            <person name="Qian L."/>
            <person name="Wei D."/>
            <person name="Dai S."/>
            <person name="Zhou R."/>
        </authorList>
    </citation>
    <scope>NUCLEOTIDE SEQUENCE [LARGE SCALE GENOMIC DNA]</scope>
    <source>
        <strain evidence="1">BV-YZ2020</strain>
    </source>
</reference>
<name>A0ACB9MIJ3_BAUVA</name>
<gene>
    <name evidence="1" type="ORF">L6164_023403</name>
</gene>
<evidence type="ECO:0000313" key="1">
    <source>
        <dbReference type="EMBL" id="KAI4323826.1"/>
    </source>
</evidence>
<dbReference type="EMBL" id="CM039434">
    <property type="protein sequence ID" value="KAI4323826.1"/>
    <property type="molecule type" value="Genomic_DNA"/>
</dbReference>
<comment type="caution">
    <text evidence="1">The sequence shown here is derived from an EMBL/GenBank/DDBJ whole genome shotgun (WGS) entry which is preliminary data.</text>
</comment>
<dbReference type="Proteomes" id="UP000828941">
    <property type="component" value="Chromosome 9"/>
</dbReference>
<keyword evidence="2" id="KW-1185">Reference proteome</keyword>